<proteinExistence type="predicted"/>
<dbReference type="EMBL" id="MNUI01000028">
    <property type="protein sequence ID" value="OIN89473.1"/>
    <property type="molecule type" value="Genomic_DNA"/>
</dbReference>
<evidence type="ECO:0000313" key="1">
    <source>
        <dbReference type="EMBL" id="OIN89473.1"/>
    </source>
</evidence>
<gene>
    <name evidence="1" type="ORF">AUJ59_01420</name>
</gene>
<name>A0A1J4RPX8_9BACT</name>
<accession>A0A1J4RPX8</accession>
<sequence>MAKSKKTPPDTDLVKILKTLATKKDLTRFATKADLKNFATQDQLLEVRKEVWEVKDGLQEVKEQIKFLPTKTDFYKAMDKVMNELKTVREEQGVLSDMKRQVDDHDDRLETVEEKLSIHLAV</sequence>
<dbReference type="STRING" id="1805034.AUJ59_01420"/>
<dbReference type="AlphaFoldDB" id="A0A1J4RPX8"/>
<comment type="caution">
    <text evidence="1">The sequence shown here is derived from an EMBL/GenBank/DDBJ whole genome shotgun (WGS) entry which is preliminary data.</text>
</comment>
<reference evidence="1 2" key="1">
    <citation type="journal article" date="2016" name="Environ. Microbiol.">
        <title>Genomic resolution of a cold subsurface aquifer community provides metabolic insights for novel microbes adapted to high CO concentrations.</title>
        <authorList>
            <person name="Probst A.J."/>
            <person name="Castelle C.J."/>
            <person name="Singh A."/>
            <person name="Brown C.T."/>
            <person name="Anantharaman K."/>
            <person name="Sharon I."/>
            <person name="Hug L.A."/>
            <person name="Burstein D."/>
            <person name="Emerson J.B."/>
            <person name="Thomas B.C."/>
            <person name="Banfield J.F."/>
        </authorList>
    </citation>
    <scope>NUCLEOTIDE SEQUENCE [LARGE SCALE GENOMIC DNA]</scope>
    <source>
        <strain evidence="1">CG1_02_47_37</strain>
    </source>
</reference>
<protein>
    <submittedName>
        <fullName evidence="1">Uncharacterized protein</fullName>
    </submittedName>
</protein>
<evidence type="ECO:0000313" key="2">
    <source>
        <dbReference type="Proteomes" id="UP000183144"/>
    </source>
</evidence>
<organism evidence="1 2">
    <name type="scientific">Candidatus Beckwithbacteria bacterium CG1_02_47_37</name>
    <dbReference type="NCBI Taxonomy" id="1805034"/>
    <lineage>
        <taxon>Bacteria</taxon>
        <taxon>Candidatus Beckwithiibacteriota</taxon>
    </lineage>
</organism>
<dbReference type="Proteomes" id="UP000183144">
    <property type="component" value="Unassembled WGS sequence"/>
</dbReference>